<feature type="signal peptide" evidence="1">
    <location>
        <begin position="1"/>
        <end position="20"/>
    </location>
</feature>
<dbReference type="GO" id="GO:0003677">
    <property type="term" value="F:DNA binding"/>
    <property type="evidence" value="ECO:0007669"/>
    <property type="project" value="UniProtKB-KW"/>
</dbReference>
<sequence>MKKLLSGFCALALALGVAGCSGNNEDTLANAEKTVTGYFDAVQAGDVNQMDTYVVDDFYDPLGIYGIQGEIDDLLEDLDMGDSFDDEAREFVKNAVSGAITEYEITSSEMGEDNTVTVVVSAQGKDYQNVDLTSVESELYTYVENYATENADRLYQIMSEQGEDAMMEAMMQDLAGTMFDMMEETFLNSESSSLTINYELTQEDGTWLLNTGYIS</sequence>
<dbReference type="AlphaFoldDB" id="A0A7W8CZ96"/>
<dbReference type="EMBL" id="JACHHD010000003">
    <property type="protein sequence ID" value="MBB5184365.1"/>
    <property type="molecule type" value="Genomic_DNA"/>
</dbReference>
<proteinExistence type="predicted"/>
<gene>
    <name evidence="2" type="ORF">HNQ43_000403</name>
</gene>
<feature type="chain" id="PRO_5038634333" evidence="1">
    <location>
        <begin position="21"/>
        <end position="215"/>
    </location>
</feature>
<reference evidence="2 3" key="1">
    <citation type="submission" date="2020-08" db="EMBL/GenBank/DDBJ databases">
        <title>Genomic Encyclopedia of Type Strains, Phase IV (KMG-IV): sequencing the most valuable type-strain genomes for metagenomic binning, comparative biology and taxonomic classification.</title>
        <authorList>
            <person name="Goeker M."/>
        </authorList>
    </citation>
    <scope>NUCLEOTIDE SEQUENCE [LARGE SCALE GENOMIC DNA]</scope>
    <source>
        <strain evidence="2 3">DSM 26963</strain>
    </source>
</reference>
<evidence type="ECO:0000313" key="2">
    <source>
        <dbReference type="EMBL" id="MBB5184365.1"/>
    </source>
</evidence>
<keyword evidence="2" id="KW-0238">DNA-binding</keyword>
<evidence type="ECO:0000256" key="1">
    <source>
        <dbReference type="SAM" id="SignalP"/>
    </source>
</evidence>
<comment type="caution">
    <text evidence="2">The sequence shown here is derived from an EMBL/GenBank/DDBJ whole genome shotgun (WGS) entry which is preliminary data.</text>
</comment>
<dbReference type="RefSeq" id="WP_183374279.1">
    <property type="nucleotide sequence ID" value="NZ_JACHHD010000003.1"/>
</dbReference>
<keyword evidence="1" id="KW-0732">Signal</keyword>
<organism evidence="2 3">
    <name type="scientific">Faecalicoccus acidiformans</name>
    <dbReference type="NCBI Taxonomy" id="915173"/>
    <lineage>
        <taxon>Bacteria</taxon>
        <taxon>Bacillati</taxon>
        <taxon>Bacillota</taxon>
        <taxon>Erysipelotrichia</taxon>
        <taxon>Erysipelotrichales</taxon>
        <taxon>Erysipelotrichaceae</taxon>
        <taxon>Faecalicoccus</taxon>
    </lineage>
</organism>
<dbReference type="Proteomes" id="UP000521313">
    <property type="component" value="Unassembled WGS sequence"/>
</dbReference>
<protein>
    <submittedName>
        <fullName evidence="2">DNA-binding protein Fis</fullName>
    </submittedName>
</protein>
<evidence type="ECO:0000313" key="3">
    <source>
        <dbReference type="Proteomes" id="UP000521313"/>
    </source>
</evidence>
<accession>A0A7W8CZ96</accession>
<dbReference type="PROSITE" id="PS51257">
    <property type="entry name" value="PROKAR_LIPOPROTEIN"/>
    <property type="match status" value="1"/>
</dbReference>
<name>A0A7W8CZ96_9FIRM</name>